<name>A0A0F6W2H1_9BACT</name>
<accession>A0A0F6W2H1</accession>
<dbReference type="Proteomes" id="UP000034883">
    <property type="component" value="Chromosome"/>
</dbReference>
<protein>
    <submittedName>
        <fullName evidence="2">Uncharacterized protein</fullName>
    </submittedName>
</protein>
<feature type="chain" id="PRO_5002511814" evidence="1">
    <location>
        <begin position="21"/>
        <end position="291"/>
    </location>
</feature>
<keyword evidence="1" id="KW-0732">Signal</keyword>
<dbReference type="KEGG" id="samy:DB32_002904"/>
<feature type="signal peptide" evidence="1">
    <location>
        <begin position="1"/>
        <end position="20"/>
    </location>
</feature>
<organism evidence="2 3">
    <name type="scientific">Sandaracinus amylolyticus</name>
    <dbReference type="NCBI Taxonomy" id="927083"/>
    <lineage>
        <taxon>Bacteria</taxon>
        <taxon>Pseudomonadati</taxon>
        <taxon>Myxococcota</taxon>
        <taxon>Polyangia</taxon>
        <taxon>Polyangiales</taxon>
        <taxon>Sandaracinaceae</taxon>
        <taxon>Sandaracinus</taxon>
    </lineage>
</organism>
<dbReference type="EMBL" id="CP011125">
    <property type="protein sequence ID" value="AKF05755.1"/>
    <property type="molecule type" value="Genomic_DNA"/>
</dbReference>
<evidence type="ECO:0000313" key="3">
    <source>
        <dbReference type="Proteomes" id="UP000034883"/>
    </source>
</evidence>
<dbReference type="STRING" id="927083.DB32_002904"/>
<sequence length="291" mass="30954">MLAIAAAVAMLAITPERASAQYGGIIPRHCGMSAGYETYGPLTVGSVVVLAMHTPWAGDANWTPEMNGFVGRTARVTQLAGVDTAGCPGVRVDADGGQYFWRIRDAQIAGGFAMDIPRGCDMSAAQYGPIGPGTMVMLGMHAPWRGDANWAAEMNAWVGRMARVTSLEGVDGVGCPVVRVDVDGGQHYWRVRDMQLAGTSMPMGVGAALPRWCGMTDASTSYGPIVPGAVIVLGRHSPWNGDTNWAVEMERYVGVRARVTQLSGIDTMGCPGVRVDVDGGQFFWRLRDVGF</sequence>
<keyword evidence="3" id="KW-1185">Reference proteome</keyword>
<gene>
    <name evidence="2" type="ORF">DB32_002904</name>
</gene>
<reference evidence="2 3" key="1">
    <citation type="submission" date="2015-03" db="EMBL/GenBank/DDBJ databases">
        <title>Genome assembly of Sandaracinus amylolyticus DSM 53668.</title>
        <authorList>
            <person name="Sharma G."/>
            <person name="Subramanian S."/>
        </authorList>
    </citation>
    <scope>NUCLEOTIDE SEQUENCE [LARGE SCALE GENOMIC DNA]</scope>
    <source>
        <strain evidence="2 3">DSM 53668</strain>
    </source>
</reference>
<evidence type="ECO:0000256" key="1">
    <source>
        <dbReference type="SAM" id="SignalP"/>
    </source>
</evidence>
<proteinExistence type="predicted"/>
<dbReference type="AlphaFoldDB" id="A0A0F6W2H1"/>
<evidence type="ECO:0000313" key="2">
    <source>
        <dbReference type="EMBL" id="AKF05755.1"/>
    </source>
</evidence>